<dbReference type="EMBL" id="GL377568">
    <property type="protein sequence ID" value="EFJ35493.1"/>
    <property type="molecule type" value="Genomic_DNA"/>
</dbReference>
<keyword evidence="4 5" id="KW-0472">Membrane</keyword>
<keyword evidence="3 5" id="KW-1133">Transmembrane helix</keyword>
<keyword evidence="8" id="KW-1185">Reference proteome</keyword>
<dbReference type="Gramene" id="EFJ35493">
    <property type="protein sequence ID" value="EFJ35493"/>
    <property type="gene ID" value="SELMODRAFT_64937"/>
</dbReference>
<dbReference type="AlphaFoldDB" id="D8QXV5"/>
<dbReference type="GO" id="GO:0016020">
    <property type="term" value="C:membrane"/>
    <property type="evidence" value="ECO:0007669"/>
    <property type="project" value="UniProtKB-SubCell"/>
</dbReference>
<feature type="transmembrane region" description="Helical" evidence="5">
    <location>
        <begin position="152"/>
        <end position="172"/>
    </location>
</feature>
<dbReference type="GO" id="GO:0005794">
    <property type="term" value="C:Golgi apparatus"/>
    <property type="evidence" value="ECO:0000318"/>
    <property type="project" value="GO_Central"/>
</dbReference>
<feature type="transmembrane region" description="Helical" evidence="5">
    <location>
        <begin position="193"/>
        <end position="212"/>
    </location>
</feature>
<feature type="transmembrane region" description="Helical" evidence="5">
    <location>
        <begin position="128"/>
        <end position="146"/>
    </location>
</feature>
<reference evidence="7 8" key="1">
    <citation type="journal article" date="2011" name="Science">
        <title>The Selaginella genome identifies genetic changes associated with the evolution of vascular plants.</title>
        <authorList>
            <person name="Banks J.A."/>
            <person name="Nishiyama T."/>
            <person name="Hasebe M."/>
            <person name="Bowman J.L."/>
            <person name="Gribskov M."/>
            <person name="dePamphilis C."/>
            <person name="Albert V.A."/>
            <person name="Aono N."/>
            <person name="Aoyama T."/>
            <person name="Ambrose B.A."/>
            <person name="Ashton N.W."/>
            <person name="Axtell M.J."/>
            <person name="Barker E."/>
            <person name="Barker M.S."/>
            <person name="Bennetzen J.L."/>
            <person name="Bonawitz N.D."/>
            <person name="Chapple C."/>
            <person name="Cheng C."/>
            <person name="Correa L.G."/>
            <person name="Dacre M."/>
            <person name="DeBarry J."/>
            <person name="Dreyer I."/>
            <person name="Elias M."/>
            <person name="Engstrom E.M."/>
            <person name="Estelle M."/>
            <person name="Feng L."/>
            <person name="Finet C."/>
            <person name="Floyd S.K."/>
            <person name="Frommer W.B."/>
            <person name="Fujita T."/>
            <person name="Gramzow L."/>
            <person name="Gutensohn M."/>
            <person name="Harholt J."/>
            <person name="Hattori M."/>
            <person name="Heyl A."/>
            <person name="Hirai T."/>
            <person name="Hiwatashi Y."/>
            <person name="Ishikawa M."/>
            <person name="Iwata M."/>
            <person name="Karol K.G."/>
            <person name="Koehler B."/>
            <person name="Kolukisaoglu U."/>
            <person name="Kubo M."/>
            <person name="Kurata T."/>
            <person name="Lalonde S."/>
            <person name="Li K."/>
            <person name="Li Y."/>
            <person name="Litt A."/>
            <person name="Lyons E."/>
            <person name="Manning G."/>
            <person name="Maruyama T."/>
            <person name="Michael T.P."/>
            <person name="Mikami K."/>
            <person name="Miyazaki S."/>
            <person name="Morinaga S."/>
            <person name="Murata T."/>
            <person name="Mueller-Roeber B."/>
            <person name="Nelson D.R."/>
            <person name="Obara M."/>
            <person name="Oguri Y."/>
            <person name="Olmstead R.G."/>
            <person name="Onodera N."/>
            <person name="Petersen B.L."/>
            <person name="Pils B."/>
            <person name="Prigge M."/>
            <person name="Rensing S.A."/>
            <person name="Riano-Pachon D.M."/>
            <person name="Roberts A.W."/>
            <person name="Sato Y."/>
            <person name="Scheller H.V."/>
            <person name="Schulz B."/>
            <person name="Schulz C."/>
            <person name="Shakirov E.V."/>
            <person name="Shibagaki N."/>
            <person name="Shinohara N."/>
            <person name="Shippen D.E."/>
            <person name="Soerensen I."/>
            <person name="Sotooka R."/>
            <person name="Sugimoto N."/>
            <person name="Sugita M."/>
            <person name="Sumikawa N."/>
            <person name="Tanurdzic M."/>
            <person name="Theissen G."/>
            <person name="Ulvskov P."/>
            <person name="Wakazuki S."/>
            <person name="Weng J.K."/>
            <person name="Willats W.W."/>
            <person name="Wipf D."/>
            <person name="Wolf P.G."/>
            <person name="Yang L."/>
            <person name="Zimmer A.D."/>
            <person name="Zhu Q."/>
            <person name="Mitros T."/>
            <person name="Hellsten U."/>
            <person name="Loque D."/>
            <person name="Otillar R."/>
            <person name="Salamov A."/>
            <person name="Schmutz J."/>
            <person name="Shapiro H."/>
            <person name="Lindquist E."/>
            <person name="Lucas S."/>
            <person name="Rokhsar D."/>
            <person name="Grigoriev I.V."/>
        </authorList>
    </citation>
    <scope>NUCLEOTIDE SEQUENCE [LARGE SCALE GENOMIC DNA]</scope>
</reference>
<dbReference type="GO" id="GO:0015297">
    <property type="term" value="F:antiporter activity"/>
    <property type="evidence" value="ECO:0000318"/>
    <property type="project" value="GO_Central"/>
</dbReference>
<dbReference type="InterPro" id="IPR050186">
    <property type="entry name" value="TPT_transporter"/>
</dbReference>
<feature type="domain" description="Sugar phosphate transporter" evidence="6">
    <location>
        <begin position="3"/>
        <end position="302"/>
    </location>
</feature>
<feature type="transmembrane region" description="Helical" evidence="5">
    <location>
        <begin position="258"/>
        <end position="277"/>
    </location>
</feature>
<feature type="transmembrane region" description="Helical" evidence="5">
    <location>
        <begin position="232"/>
        <end position="251"/>
    </location>
</feature>
<evidence type="ECO:0000313" key="7">
    <source>
        <dbReference type="EMBL" id="EFJ35493.1"/>
    </source>
</evidence>
<feature type="non-terminal residue" evidence="7">
    <location>
        <position position="305"/>
    </location>
</feature>
<dbReference type="KEGG" id="smo:SELMODRAFT_64937"/>
<dbReference type="GO" id="GO:0005793">
    <property type="term" value="C:endoplasmic reticulum-Golgi intermediate compartment"/>
    <property type="evidence" value="ECO:0000318"/>
    <property type="project" value="GO_Central"/>
</dbReference>
<dbReference type="FunCoup" id="D8QXV5">
    <property type="interactions" value="4105"/>
</dbReference>
<accession>D8QXV5</accession>
<dbReference type="GO" id="GO:0005801">
    <property type="term" value="C:cis-Golgi network"/>
    <property type="evidence" value="ECO:0000318"/>
    <property type="project" value="GO_Central"/>
</dbReference>
<dbReference type="GO" id="GO:0015786">
    <property type="term" value="P:UDP-glucose transmembrane transport"/>
    <property type="evidence" value="ECO:0000318"/>
    <property type="project" value="GO_Central"/>
</dbReference>
<dbReference type="SUPFAM" id="SSF103481">
    <property type="entry name" value="Multidrug resistance efflux transporter EmrE"/>
    <property type="match status" value="1"/>
</dbReference>
<evidence type="ECO:0000256" key="5">
    <source>
        <dbReference type="SAM" id="Phobius"/>
    </source>
</evidence>
<dbReference type="eggNOG" id="KOG1443">
    <property type="taxonomic scope" value="Eukaryota"/>
</dbReference>
<sequence>VLQTLFYVLLWYTFSTCLTLYNKLLLGKKYGKFPAPLLMNTIHFSMQAIVSSLLLRCCFPSTATTVSMSWKDYFVRVVPTGVATALDVDLTNASLVFIPVTFATMCKSATPVFLLLFAFIFKLETPSFKLFGIIFIISCGVLLTVAQETHFIFAGFVLVMLAALSSGFRWVVTQLLLQKEEYGLSNPLAAMSQFTPIMALITAIFSLILEPWHELAETSWFDSRSRVMESTMLMLLGGTLAFFMVIAEYLLIIKTSAVTMTVAGVVKEVVTVVAAIICFQDEFTLLKGIGFFVIVVGVALYNWFK</sequence>
<protein>
    <recommendedName>
        <fullName evidence="6">Sugar phosphate transporter domain-containing protein</fullName>
    </recommendedName>
</protein>
<dbReference type="STRING" id="88036.D8QXV5"/>
<dbReference type="OrthoDB" id="18894at2759"/>
<evidence type="ECO:0000256" key="2">
    <source>
        <dbReference type="ARBA" id="ARBA00022692"/>
    </source>
</evidence>
<comment type="subcellular location">
    <subcellularLocation>
        <location evidence="1">Membrane</location>
        <topology evidence="1">Multi-pass membrane protein</topology>
    </subcellularLocation>
</comment>
<evidence type="ECO:0000256" key="1">
    <source>
        <dbReference type="ARBA" id="ARBA00004141"/>
    </source>
</evidence>
<dbReference type="OMA" id="QQDRLGM"/>
<dbReference type="InterPro" id="IPR037185">
    <property type="entry name" value="EmrE-like"/>
</dbReference>
<dbReference type="InParanoid" id="D8QXV5"/>
<feature type="transmembrane region" description="Helical" evidence="5">
    <location>
        <begin position="96"/>
        <end position="121"/>
    </location>
</feature>
<feature type="transmembrane region" description="Helical" evidence="5">
    <location>
        <begin position="283"/>
        <end position="304"/>
    </location>
</feature>
<evidence type="ECO:0000259" key="6">
    <source>
        <dbReference type="Pfam" id="PF03151"/>
    </source>
</evidence>
<feature type="transmembrane region" description="Helical" evidence="5">
    <location>
        <begin position="6"/>
        <end position="25"/>
    </location>
</feature>
<organism evidence="8">
    <name type="scientific">Selaginella moellendorffii</name>
    <name type="common">Spikemoss</name>
    <dbReference type="NCBI Taxonomy" id="88036"/>
    <lineage>
        <taxon>Eukaryota</taxon>
        <taxon>Viridiplantae</taxon>
        <taxon>Streptophyta</taxon>
        <taxon>Embryophyta</taxon>
        <taxon>Tracheophyta</taxon>
        <taxon>Lycopodiopsida</taxon>
        <taxon>Selaginellales</taxon>
        <taxon>Selaginellaceae</taxon>
        <taxon>Selaginella</taxon>
    </lineage>
</organism>
<dbReference type="Proteomes" id="UP000001514">
    <property type="component" value="Unassembled WGS sequence"/>
</dbReference>
<dbReference type="PANTHER" id="PTHR11132">
    <property type="entry name" value="SOLUTE CARRIER FAMILY 35"/>
    <property type="match status" value="1"/>
</dbReference>
<name>D8QXV5_SELML</name>
<gene>
    <name evidence="7" type="ORF">SELMODRAFT_64937</name>
</gene>
<proteinExistence type="predicted"/>
<dbReference type="Pfam" id="PF03151">
    <property type="entry name" value="TPT"/>
    <property type="match status" value="1"/>
</dbReference>
<evidence type="ECO:0000256" key="3">
    <source>
        <dbReference type="ARBA" id="ARBA00022989"/>
    </source>
</evidence>
<evidence type="ECO:0000256" key="4">
    <source>
        <dbReference type="ARBA" id="ARBA00023136"/>
    </source>
</evidence>
<dbReference type="InterPro" id="IPR004853">
    <property type="entry name" value="Sugar_P_trans_dom"/>
</dbReference>
<dbReference type="HOGENOM" id="CLU_022332_1_2_1"/>
<keyword evidence="2 5" id="KW-0812">Transmembrane</keyword>
<feature type="non-terminal residue" evidence="7">
    <location>
        <position position="1"/>
    </location>
</feature>
<evidence type="ECO:0000313" key="8">
    <source>
        <dbReference type="Proteomes" id="UP000001514"/>
    </source>
</evidence>